<evidence type="ECO:0000313" key="1">
    <source>
        <dbReference type="EMBL" id="GFE11612.1"/>
    </source>
</evidence>
<dbReference type="OrthoDB" id="4206010at2"/>
<dbReference type="RefSeq" id="WP_159482636.1">
    <property type="nucleotide sequence ID" value="NZ_BAAATH010000008.1"/>
</dbReference>
<reference evidence="1 2" key="1">
    <citation type="submission" date="2019-12" db="EMBL/GenBank/DDBJ databases">
        <title>Whole genome shotgun sequence of Streptomyces caniferus NBRC 15389.</title>
        <authorList>
            <person name="Ichikawa N."/>
            <person name="Kimura A."/>
            <person name="Kitahashi Y."/>
            <person name="Komaki H."/>
            <person name="Tamura T."/>
        </authorList>
    </citation>
    <scope>NUCLEOTIDE SEQUENCE [LARGE SCALE GENOMIC DNA]</scope>
    <source>
        <strain evidence="1 2">NBRC 15389</strain>
    </source>
</reference>
<dbReference type="Proteomes" id="UP000435837">
    <property type="component" value="Unassembled WGS sequence"/>
</dbReference>
<organism evidence="1 2">
    <name type="scientific">Streptomyces caniferus</name>
    <dbReference type="NCBI Taxonomy" id="285557"/>
    <lineage>
        <taxon>Bacteria</taxon>
        <taxon>Bacillati</taxon>
        <taxon>Actinomycetota</taxon>
        <taxon>Actinomycetes</taxon>
        <taxon>Kitasatosporales</taxon>
        <taxon>Streptomycetaceae</taxon>
        <taxon>Streptomyces</taxon>
    </lineage>
</organism>
<name>A0A640SLJ1_9ACTN</name>
<protein>
    <submittedName>
        <fullName evidence="1">Uncharacterized protein</fullName>
    </submittedName>
</protein>
<accession>A0A640SLJ1</accession>
<proteinExistence type="predicted"/>
<comment type="caution">
    <text evidence="1">The sequence shown here is derived from an EMBL/GenBank/DDBJ whole genome shotgun (WGS) entry which is preliminary data.</text>
</comment>
<evidence type="ECO:0000313" key="2">
    <source>
        <dbReference type="Proteomes" id="UP000435837"/>
    </source>
</evidence>
<dbReference type="EMBL" id="BLIN01000007">
    <property type="protein sequence ID" value="GFE11612.1"/>
    <property type="molecule type" value="Genomic_DNA"/>
</dbReference>
<dbReference type="AlphaFoldDB" id="A0A640SLJ1"/>
<gene>
    <name evidence="1" type="ORF">Scani_78800</name>
</gene>
<sequence>MPTITQDRLPGLCPSPTITDRFRAFDAQHPWIYRALEQLVEERLGAGAKKVGMKALFEALRWRHPHKVRGLNNDYTALYARRLLAEHPQWASVIEIRRRRSP</sequence>